<dbReference type="Proteomes" id="UP001209922">
    <property type="component" value="Unassembled WGS sequence"/>
</dbReference>
<dbReference type="PANTHER" id="PTHR32552">
    <property type="entry name" value="FERRICHROME IRON RECEPTOR-RELATED"/>
    <property type="match status" value="1"/>
</dbReference>
<dbReference type="InterPro" id="IPR000531">
    <property type="entry name" value="Beta-barrel_TonB"/>
</dbReference>
<keyword evidence="8" id="KW-0406">Ion transport</keyword>
<keyword evidence="15" id="KW-1185">Reference proteome</keyword>
<comment type="caution">
    <text evidence="14">The sequence shown here is derived from an EMBL/GenBank/DDBJ whole genome shotgun (WGS) entry which is preliminary data.</text>
</comment>
<accession>A0ABT3K022</accession>
<dbReference type="Gene3D" id="2.40.170.20">
    <property type="entry name" value="TonB-dependent receptor, beta-barrel domain"/>
    <property type="match status" value="1"/>
</dbReference>
<name>A0ABT3K022_9XANT</name>
<keyword evidence="3" id="KW-1134">Transmembrane beta strand</keyword>
<dbReference type="SUPFAM" id="SSF56935">
    <property type="entry name" value="Porins"/>
    <property type="match status" value="1"/>
</dbReference>
<sequence>MDRRTPRAPRPPPAPRRAGRRRPRWPRAGRWTDRCSRSARRPAAAATGLRVGVVPQHLASLWLAKSFWLSDDLKLRIAGGARYTGDKYDTYMLYETAPVTLFDAMVGLEYRNWNLSLNGSNITGKDYMAHCTLYQPQLNQGGCYAGAPRIVTATLSYRF</sequence>
<comment type="subcellular location">
    <subcellularLocation>
        <location evidence="1">Cell outer membrane</location>
        <topology evidence="1">Multi-pass membrane protein</topology>
    </subcellularLocation>
</comment>
<feature type="domain" description="TonB-dependent receptor-like beta-barrel" evidence="13">
    <location>
        <begin position="42"/>
        <end position="122"/>
    </location>
</feature>
<proteinExistence type="predicted"/>
<dbReference type="PANTHER" id="PTHR32552:SF68">
    <property type="entry name" value="FERRICHROME OUTER MEMBRANE TRANSPORTER_PHAGE RECEPTOR"/>
    <property type="match status" value="1"/>
</dbReference>
<reference evidence="14 15" key="1">
    <citation type="submission" date="2022-10" db="EMBL/GenBank/DDBJ databases">
        <title>Xanthomonas sp. H13-6.</title>
        <authorList>
            <person name="Liu X."/>
            <person name="Deng Z."/>
            <person name="Jiang Y."/>
            <person name="Yu T."/>
            <person name="Ai J."/>
        </authorList>
    </citation>
    <scope>NUCLEOTIDE SEQUENCE [LARGE SCALE GENOMIC DNA]</scope>
    <source>
        <strain evidence="14 15">H13-6</strain>
    </source>
</reference>
<dbReference type="Pfam" id="PF00593">
    <property type="entry name" value="TonB_dep_Rec_b-barrel"/>
    <property type="match status" value="1"/>
</dbReference>
<evidence type="ECO:0000259" key="13">
    <source>
        <dbReference type="Pfam" id="PF00593"/>
    </source>
</evidence>
<keyword evidence="5" id="KW-0812">Transmembrane</keyword>
<evidence type="ECO:0000256" key="5">
    <source>
        <dbReference type="ARBA" id="ARBA00022692"/>
    </source>
</evidence>
<evidence type="ECO:0000256" key="6">
    <source>
        <dbReference type="ARBA" id="ARBA00022729"/>
    </source>
</evidence>
<dbReference type="InterPro" id="IPR010917">
    <property type="entry name" value="TonB_rcpt_CS"/>
</dbReference>
<gene>
    <name evidence="14" type="ORF">OK345_16400</name>
</gene>
<organism evidence="14 15">
    <name type="scientific">Xanthomonas chitinilytica</name>
    <dbReference type="NCBI Taxonomy" id="2989819"/>
    <lineage>
        <taxon>Bacteria</taxon>
        <taxon>Pseudomonadati</taxon>
        <taxon>Pseudomonadota</taxon>
        <taxon>Gammaproteobacteria</taxon>
        <taxon>Lysobacterales</taxon>
        <taxon>Lysobacteraceae</taxon>
        <taxon>Xanthomonas</taxon>
    </lineage>
</organism>
<dbReference type="InterPro" id="IPR039426">
    <property type="entry name" value="TonB-dep_rcpt-like"/>
</dbReference>
<evidence type="ECO:0000313" key="15">
    <source>
        <dbReference type="Proteomes" id="UP001209922"/>
    </source>
</evidence>
<dbReference type="InterPro" id="IPR036942">
    <property type="entry name" value="Beta-barrel_TonB_sf"/>
</dbReference>
<dbReference type="EMBL" id="JAPCHY010000018">
    <property type="protein sequence ID" value="MCW4474074.1"/>
    <property type="molecule type" value="Genomic_DNA"/>
</dbReference>
<feature type="region of interest" description="Disordered" evidence="12">
    <location>
        <begin position="1"/>
        <end position="39"/>
    </location>
</feature>
<protein>
    <submittedName>
        <fullName evidence="14">TonB-dependent receptor</fullName>
    </submittedName>
</protein>
<feature type="compositionally biased region" description="Basic residues" evidence="12">
    <location>
        <begin position="17"/>
        <end position="27"/>
    </location>
</feature>
<keyword evidence="11" id="KW-0998">Cell outer membrane</keyword>
<keyword evidence="7" id="KW-0408">Iron</keyword>
<evidence type="ECO:0000256" key="4">
    <source>
        <dbReference type="ARBA" id="ARBA00022496"/>
    </source>
</evidence>
<evidence type="ECO:0000256" key="12">
    <source>
        <dbReference type="SAM" id="MobiDB-lite"/>
    </source>
</evidence>
<dbReference type="PROSITE" id="PS01156">
    <property type="entry name" value="TONB_DEPENDENT_REC_2"/>
    <property type="match status" value="1"/>
</dbReference>
<evidence type="ECO:0000256" key="1">
    <source>
        <dbReference type="ARBA" id="ARBA00004571"/>
    </source>
</evidence>
<evidence type="ECO:0000256" key="10">
    <source>
        <dbReference type="ARBA" id="ARBA00023136"/>
    </source>
</evidence>
<evidence type="ECO:0000256" key="3">
    <source>
        <dbReference type="ARBA" id="ARBA00022452"/>
    </source>
</evidence>
<keyword evidence="6" id="KW-0732">Signal</keyword>
<keyword evidence="9" id="KW-0798">TonB box</keyword>
<keyword evidence="10" id="KW-0472">Membrane</keyword>
<evidence type="ECO:0000256" key="11">
    <source>
        <dbReference type="ARBA" id="ARBA00023237"/>
    </source>
</evidence>
<dbReference type="RefSeq" id="WP_265129079.1">
    <property type="nucleotide sequence ID" value="NZ_JAPCHY010000018.1"/>
</dbReference>
<evidence type="ECO:0000256" key="7">
    <source>
        <dbReference type="ARBA" id="ARBA00023004"/>
    </source>
</evidence>
<evidence type="ECO:0000256" key="2">
    <source>
        <dbReference type="ARBA" id="ARBA00022448"/>
    </source>
</evidence>
<evidence type="ECO:0000256" key="8">
    <source>
        <dbReference type="ARBA" id="ARBA00023065"/>
    </source>
</evidence>
<evidence type="ECO:0000313" key="14">
    <source>
        <dbReference type="EMBL" id="MCW4474074.1"/>
    </source>
</evidence>
<keyword evidence="14" id="KW-0675">Receptor</keyword>
<keyword evidence="2" id="KW-0813">Transport</keyword>
<keyword evidence="4" id="KW-0410">Iron transport</keyword>
<evidence type="ECO:0000256" key="9">
    <source>
        <dbReference type="ARBA" id="ARBA00023077"/>
    </source>
</evidence>